<dbReference type="EC" id="5.3.1.1" evidence="1"/>
<protein>
    <submittedName>
        <fullName evidence="1">Triose-phosphate isomerase</fullName>
        <ecNumber evidence="1">5.3.1.1</ecNumber>
    </submittedName>
</protein>
<name>A0ACD1A7M3_9FIRM</name>
<evidence type="ECO:0000313" key="2">
    <source>
        <dbReference type="Proteomes" id="UP000594014"/>
    </source>
</evidence>
<organism evidence="1 2">
    <name type="scientific">Anoxybacterium hadale</name>
    <dbReference type="NCBI Taxonomy" id="3408580"/>
    <lineage>
        <taxon>Bacteria</taxon>
        <taxon>Bacillati</taxon>
        <taxon>Bacillota</taxon>
        <taxon>Clostridia</taxon>
        <taxon>Peptostreptococcales</taxon>
        <taxon>Anaerovoracaceae</taxon>
        <taxon>Anoxybacterium</taxon>
    </lineage>
</organism>
<keyword evidence="2" id="KW-1185">Reference proteome</keyword>
<dbReference type="Proteomes" id="UP000594014">
    <property type="component" value="Chromosome"/>
</dbReference>
<proteinExistence type="predicted"/>
<keyword evidence="1" id="KW-0413">Isomerase</keyword>
<gene>
    <name evidence="1" type="ORF">FRZ06_03545</name>
</gene>
<accession>A0ACD1A7M3</accession>
<evidence type="ECO:0000313" key="1">
    <source>
        <dbReference type="EMBL" id="QOX62483.1"/>
    </source>
</evidence>
<dbReference type="EMBL" id="CP042469">
    <property type="protein sequence ID" value="QOX62483.1"/>
    <property type="molecule type" value="Genomic_DNA"/>
</dbReference>
<sequence length="268" mass="30429">MNQKLYFGTNLKMYKTISDTLDYLSKLADLTKDISRDNIELFVIPSYTSLVKASETIDQNLIKLGAQNMNWEDQGQFTGEISPIMLKELNLELVMIGHSERRHVFRESDIDENKKVRSALSHDLTVLLCIGETLEEKNFGVSEEVLRRQLKIGLHNIPNERIHQLWIAYEPVWAIGVNGIPATSDYAERMHRLIKECLSELFGEEAKQIPVLYGGSVNPGNAEDLIVQPSIDGLFTGRSAWQADDFNLLIRSSLLTYQNRESAADTNK</sequence>
<reference evidence="1" key="1">
    <citation type="submission" date="2019-08" db="EMBL/GenBank/DDBJ databases">
        <title>Genome sequence of Clostridiales bacterium MT110.</title>
        <authorList>
            <person name="Cao J."/>
        </authorList>
    </citation>
    <scope>NUCLEOTIDE SEQUENCE</scope>
    <source>
        <strain evidence="1">MT110</strain>
    </source>
</reference>